<reference evidence="2 3" key="1">
    <citation type="submission" date="2017-03" db="EMBL/GenBank/DDBJ databases">
        <title>Genomes of endolithic fungi from Antarctica.</title>
        <authorList>
            <person name="Coleine C."/>
            <person name="Masonjones S."/>
            <person name="Stajich J.E."/>
        </authorList>
    </citation>
    <scope>NUCLEOTIDE SEQUENCE [LARGE SCALE GENOMIC DNA]</scope>
    <source>
        <strain evidence="2 3">CCFEE 5187</strain>
    </source>
</reference>
<evidence type="ECO:0000313" key="3">
    <source>
        <dbReference type="Proteomes" id="UP000308768"/>
    </source>
</evidence>
<evidence type="ECO:0000256" key="1">
    <source>
        <dbReference type="SAM" id="MobiDB-lite"/>
    </source>
</evidence>
<dbReference type="PANTHER" id="PTHR38698">
    <property type="entry name" value="EXPRESSED PROTEIN"/>
    <property type="match status" value="1"/>
</dbReference>
<feature type="compositionally biased region" description="Acidic residues" evidence="1">
    <location>
        <begin position="192"/>
        <end position="214"/>
    </location>
</feature>
<feature type="compositionally biased region" description="Basic and acidic residues" evidence="1">
    <location>
        <begin position="14"/>
        <end position="34"/>
    </location>
</feature>
<organism evidence="2 3">
    <name type="scientific">Cryomyces minteri</name>
    <dbReference type="NCBI Taxonomy" id="331657"/>
    <lineage>
        <taxon>Eukaryota</taxon>
        <taxon>Fungi</taxon>
        <taxon>Dikarya</taxon>
        <taxon>Ascomycota</taxon>
        <taxon>Pezizomycotina</taxon>
        <taxon>Dothideomycetes</taxon>
        <taxon>Dothideomycetes incertae sedis</taxon>
        <taxon>Cryomyces</taxon>
    </lineage>
</organism>
<feature type="compositionally biased region" description="Basic and acidic residues" evidence="1">
    <location>
        <begin position="154"/>
        <end position="167"/>
    </location>
</feature>
<protein>
    <submittedName>
        <fullName evidence="2">Uncharacterized protein</fullName>
    </submittedName>
</protein>
<feature type="compositionally biased region" description="Basic and acidic residues" evidence="1">
    <location>
        <begin position="53"/>
        <end position="62"/>
    </location>
</feature>
<sequence>MAGLAPPTVEVEDPGAHELDSDEEHFSDASEGHHPHPPHPRRGKAASPIPTTRVERVDDQPAHGEVPGTDAYKIRTQDAVPDELEVVPEGTRSRSSSRLSAEDRPSTPGGSPIPKLVVEKIDPEVPSYGDEPGTVAHEMRLADAEPDVVLKAPEVSRQKSEGNRAADDPYAYDENDDVDDGGDNGAPKDDDGGFGDDFDEFEEGGADDDFGDFDDGFREGVSEAVEVVPEPPPPVPVPLSLPPLDFTALTTPAAVQSAMQPYLDSLFPDLRHISETAQPSSDPSLFLSDRTLSLWAQLTAPPPLQPPNWLRSRIRRLFLVSLGVPVDLDEILPKSKQKKLVLPSTLPADLSSRPSSGNQDRVNGRLPGGKADGNADADRGVTRSGPPPPPAFDTIFVRRLCATTAAALSNTSDAELKQHVAHLEALIKTAASVLEYWLVKTDGARKEKEMLEDVIENLIVHARRAREDRDVKRGWALEDRLMKFLLKKLNEQLEDSVDEKLDDLLDEKLGDMLEEKLEAKLEARLEGMVDEKLQKKVIEKVGESTAGAVGTHLDETRLEELLEE</sequence>
<gene>
    <name evidence="2" type="ORF">B0A49_01425</name>
</gene>
<feature type="region of interest" description="Disordered" evidence="1">
    <location>
        <begin position="1"/>
        <end position="217"/>
    </location>
</feature>
<feature type="compositionally biased region" description="Basic residues" evidence="1">
    <location>
        <begin position="35"/>
        <end position="44"/>
    </location>
</feature>
<dbReference type="AlphaFoldDB" id="A0A4U0XMT4"/>
<feature type="compositionally biased region" description="Acidic residues" evidence="1">
    <location>
        <begin position="170"/>
        <end position="182"/>
    </location>
</feature>
<dbReference type="PANTHER" id="PTHR38698:SF1">
    <property type="entry name" value="FUNGAL PROTEIN"/>
    <property type="match status" value="1"/>
</dbReference>
<dbReference type="Proteomes" id="UP000308768">
    <property type="component" value="Unassembled WGS sequence"/>
</dbReference>
<keyword evidence="3" id="KW-1185">Reference proteome</keyword>
<dbReference type="Pfam" id="PF17104">
    <property type="entry name" value="YBL010C_LAA2"/>
    <property type="match status" value="1"/>
</dbReference>
<feature type="region of interest" description="Disordered" evidence="1">
    <location>
        <begin position="343"/>
        <end position="389"/>
    </location>
</feature>
<dbReference type="STRING" id="331657.A0A4U0XMT4"/>
<dbReference type="OrthoDB" id="5378975at2759"/>
<dbReference type="EMBL" id="NAJN01000133">
    <property type="protein sequence ID" value="TKA78654.1"/>
    <property type="molecule type" value="Genomic_DNA"/>
</dbReference>
<dbReference type="InterPro" id="IPR031355">
    <property type="entry name" value="YBL010C/LAA2-like"/>
</dbReference>
<feature type="compositionally biased region" description="Polar residues" evidence="1">
    <location>
        <begin position="352"/>
        <end position="361"/>
    </location>
</feature>
<evidence type="ECO:0000313" key="2">
    <source>
        <dbReference type="EMBL" id="TKA78654.1"/>
    </source>
</evidence>
<comment type="caution">
    <text evidence="2">The sequence shown here is derived from an EMBL/GenBank/DDBJ whole genome shotgun (WGS) entry which is preliminary data.</text>
</comment>
<accession>A0A4U0XMT4</accession>
<name>A0A4U0XMT4_9PEZI</name>
<proteinExistence type="predicted"/>